<protein>
    <recommendedName>
        <fullName evidence="3">Leucine-rich repeat domain-containing protein</fullName>
    </recommendedName>
</protein>
<name>A0ABW1KDG1_9ACTN</name>
<dbReference type="InterPro" id="IPR032675">
    <property type="entry name" value="LRR_dom_sf"/>
</dbReference>
<dbReference type="RefSeq" id="WP_377424543.1">
    <property type="nucleotide sequence ID" value="NZ_JBHSPR010000018.1"/>
</dbReference>
<gene>
    <name evidence="1" type="ORF">ACFP2T_21705</name>
</gene>
<evidence type="ECO:0000313" key="1">
    <source>
        <dbReference type="EMBL" id="MFC6018813.1"/>
    </source>
</evidence>
<reference evidence="2" key="1">
    <citation type="journal article" date="2019" name="Int. J. Syst. Evol. Microbiol.">
        <title>The Global Catalogue of Microorganisms (GCM) 10K type strain sequencing project: providing services to taxonomists for standard genome sequencing and annotation.</title>
        <authorList>
            <consortium name="The Broad Institute Genomics Platform"/>
            <consortium name="The Broad Institute Genome Sequencing Center for Infectious Disease"/>
            <person name="Wu L."/>
            <person name="Ma J."/>
        </authorList>
    </citation>
    <scope>NUCLEOTIDE SEQUENCE [LARGE SCALE GENOMIC DNA]</scope>
    <source>
        <strain evidence="2">ZS-35-S2</strain>
    </source>
</reference>
<evidence type="ECO:0000313" key="2">
    <source>
        <dbReference type="Proteomes" id="UP001596203"/>
    </source>
</evidence>
<dbReference type="EMBL" id="JBHSPR010000018">
    <property type="protein sequence ID" value="MFC6018813.1"/>
    <property type="molecule type" value="Genomic_DNA"/>
</dbReference>
<dbReference type="Proteomes" id="UP001596203">
    <property type="component" value="Unassembled WGS sequence"/>
</dbReference>
<organism evidence="1 2">
    <name type="scientific">Plantactinospora solaniradicis</name>
    <dbReference type="NCBI Taxonomy" id="1723736"/>
    <lineage>
        <taxon>Bacteria</taxon>
        <taxon>Bacillati</taxon>
        <taxon>Actinomycetota</taxon>
        <taxon>Actinomycetes</taxon>
        <taxon>Micromonosporales</taxon>
        <taxon>Micromonosporaceae</taxon>
        <taxon>Plantactinospora</taxon>
    </lineage>
</organism>
<sequence length="500" mass="53675">MPTAAFPAEVRPGSVAAMPLPLGGYGACQVASVAPDSALVHLLDWYSAETPTLAQLAGAGPLRLDHHAHDGRPDGVGVFAHHPVPPDFTWLGVQPVRPEVSTTPNGYAEWLYLPRQVVAQRRWERLPAASKAAYRAGAGRGPVRVNLGGQPAEMGAGVGQLDLTRSPLVPTSGDVRWAGLDALPRCTTLFWSGPDRGLSDFLATRPMISYLGWRDAPPEVNLGDSGLTDLALSGSDLRTVRLPPELLGLTLLGGLPRTVLVAERGRWLDLTAEVPAVPAPLPEGLRAVRHLVLRGDGVILAAPLGVLTELETLSISWQKPPGRLVDPDAMASLHRLHTLRLGNAYGCDAATLPDLPRLRRLEVDGLPRSVVAPLKARYRNTEVGLTVRGAKADTWLAANVGNPFRDWVDDDPRGGAAACRAYAAALRAVDRLPTDHPSRTGEVERILKTLVDALNRADEKYGLIDTVNREEAGDAFAGLARRAGVPAEQADSWFDEWRDF</sequence>
<comment type="caution">
    <text evidence="1">The sequence shown here is derived from an EMBL/GenBank/DDBJ whole genome shotgun (WGS) entry which is preliminary data.</text>
</comment>
<keyword evidence="2" id="KW-1185">Reference proteome</keyword>
<accession>A0ABW1KDG1</accession>
<dbReference type="Gene3D" id="3.80.10.10">
    <property type="entry name" value="Ribonuclease Inhibitor"/>
    <property type="match status" value="1"/>
</dbReference>
<proteinExistence type="predicted"/>
<evidence type="ECO:0008006" key="3">
    <source>
        <dbReference type="Google" id="ProtNLM"/>
    </source>
</evidence>